<name>A0A087HC14_ARAAL</name>
<dbReference type="Proteomes" id="UP000029120">
    <property type="component" value="Chromosome 3"/>
</dbReference>
<protein>
    <submittedName>
        <fullName evidence="1">Uncharacterized protein</fullName>
    </submittedName>
</protein>
<dbReference type="EMBL" id="CM002871">
    <property type="protein sequence ID" value="KFK39666.1"/>
    <property type="molecule type" value="Genomic_DNA"/>
</dbReference>
<evidence type="ECO:0000313" key="2">
    <source>
        <dbReference type="Proteomes" id="UP000029120"/>
    </source>
</evidence>
<reference evidence="2" key="1">
    <citation type="journal article" date="2015" name="Nat. Plants">
        <title>Genome expansion of Arabis alpina linked with retrotransposition and reduced symmetric DNA methylation.</title>
        <authorList>
            <person name="Willing E.M."/>
            <person name="Rawat V."/>
            <person name="Mandakova T."/>
            <person name="Maumus F."/>
            <person name="James G.V."/>
            <person name="Nordstroem K.J."/>
            <person name="Becker C."/>
            <person name="Warthmann N."/>
            <person name="Chica C."/>
            <person name="Szarzynska B."/>
            <person name="Zytnicki M."/>
            <person name="Albani M.C."/>
            <person name="Kiefer C."/>
            <person name="Bergonzi S."/>
            <person name="Castaings L."/>
            <person name="Mateos J.L."/>
            <person name="Berns M.C."/>
            <person name="Bujdoso N."/>
            <person name="Piofczyk T."/>
            <person name="de Lorenzo L."/>
            <person name="Barrero-Sicilia C."/>
            <person name="Mateos I."/>
            <person name="Piednoel M."/>
            <person name="Hagmann J."/>
            <person name="Chen-Min-Tao R."/>
            <person name="Iglesias-Fernandez R."/>
            <person name="Schuster S.C."/>
            <person name="Alonso-Blanco C."/>
            <person name="Roudier F."/>
            <person name="Carbonero P."/>
            <person name="Paz-Ares J."/>
            <person name="Davis S.J."/>
            <person name="Pecinka A."/>
            <person name="Quesneville H."/>
            <person name="Colot V."/>
            <person name="Lysak M.A."/>
            <person name="Weigel D."/>
            <person name="Coupland G."/>
            <person name="Schneeberger K."/>
        </authorList>
    </citation>
    <scope>NUCLEOTIDE SEQUENCE [LARGE SCALE GENOMIC DNA]</scope>
    <source>
        <strain evidence="2">cv. Pajares</strain>
    </source>
</reference>
<dbReference type="Gramene" id="KFK39666">
    <property type="protein sequence ID" value="KFK39666"/>
    <property type="gene ID" value="AALP_AA3G273500"/>
</dbReference>
<organism evidence="1 2">
    <name type="scientific">Arabis alpina</name>
    <name type="common">Alpine rock-cress</name>
    <dbReference type="NCBI Taxonomy" id="50452"/>
    <lineage>
        <taxon>Eukaryota</taxon>
        <taxon>Viridiplantae</taxon>
        <taxon>Streptophyta</taxon>
        <taxon>Embryophyta</taxon>
        <taxon>Tracheophyta</taxon>
        <taxon>Spermatophyta</taxon>
        <taxon>Magnoliopsida</taxon>
        <taxon>eudicotyledons</taxon>
        <taxon>Gunneridae</taxon>
        <taxon>Pentapetalae</taxon>
        <taxon>rosids</taxon>
        <taxon>malvids</taxon>
        <taxon>Brassicales</taxon>
        <taxon>Brassicaceae</taxon>
        <taxon>Arabideae</taxon>
        <taxon>Arabis</taxon>
    </lineage>
</organism>
<dbReference type="AlphaFoldDB" id="A0A087HC14"/>
<gene>
    <name evidence="1" type="ordered locus">AALP_Aa3g273500</name>
</gene>
<accession>A0A087HC14</accession>
<sequence length="33" mass="3868">MSFSCKFCFKVFQFSSDPKERDTTLYDCCLSGF</sequence>
<keyword evidence="2" id="KW-1185">Reference proteome</keyword>
<proteinExistence type="predicted"/>
<evidence type="ECO:0000313" key="1">
    <source>
        <dbReference type="EMBL" id="KFK39666.1"/>
    </source>
</evidence>